<feature type="compositionally biased region" description="Basic and acidic residues" evidence="1">
    <location>
        <begin position="117"/>
        <end position="129"/>
    </location>
</feature>
<feature type="compositionally biased region" description="Polar residues" evidence="1">
    <location>
        <begin position="370"/>
        <end position="381"/>
    </location>
</feature>
<accession>A0A8X9ABM9</accession>
<feature type="compositionally biased region" description="Basic and acidic residues" evidence="1">
    <location>
        <begin position="309"/>
        <end position="321"/>
    </location>
</feature>
<feature type="compositionally biased region" description="Low complexity" evidence="1">
    <location>
        <begin position="106"/>
        <end position="116"/>
    </location>
</feature>
<gene>
    <name evidence="3" type="ORF">SASPL_101143</name>
</gene>
<dbReference type="AlphaFoldDB" id="A0A8X9ABM9"/>
<evidence type="ECO:0000256" key="1">
    <source>
        <dbReference type="SAM" id="MobiDB-lite"/>
    </source>
</evidence>
<feature type="compositionally biased region" description="Polar residues" evidence="1">
    <location>
        <begin position="329"/>
        <end position="350"/>
    </location>
</feature>
<dbReference type="Proteomes" id="UP000298416">
    <property type="component" value="Unassembled WGS sequence"/>
</dbReference>
<name>A0A8X9ABM9_SALSN</name>
<evidence type="ECO:0000313" key="4">
    <source>
        <dbReference type="Proteomes" id="UP000298416"/>
    </source>
</evidence>
<reference evidence="3" key="2">
    <citation type="submission" date="2020-08" db="EMBL/GenBank/DDBJ databases">
        <title>Plant Genome Project.</title>
        <authorList>
            <person name="Zhang R.-G."/>
        </authorList>
    </citation>
    <scope>NUCLEOTIDE SEQUENCE</scope>
    <source>
        <strain evidence="3">Huo1</strain>
        <tissue evidence="3">Leaf</tissue>
    </source>
</reference>
<reference evidence="3" key="1">
    <citation type="submission" date="2018-01" db="EMBL/GenBank/DDBJ databases">
        <authorList>
            <person name="Mao J.F."/>
        </authorList>
    </citation>
    <scope>NUCLEOTIDE SEQUENCE</scope>
    <source>
        <strain evidence="3">Huo1</strain>
        <tissue evidence="3">Leaf</tissue>
    </source>
</reference>
<feature type="domain" description="Reverse transcriptase Ty1/copia-type" evidence="2">
    <location>
        <begin position="213"/>
        <end position="291"/>
    </location>
</feature>
<protein>
    <recommendedName>
        <fullName evidence="2">Reverse transcriptase Ty1/copia-type domain-containing protein</fullName>
    </recommendedName>
</protein>
<organism evidence="3">
    <name type="scientific">Salvia splendens</name>
    <name type="common">Scarlet sage</name>
    <dbReference type="NCBI Taxonomy" id="180675"/>
    <lineage>
        <taxon>Eukaryota</taxon>
        <taxon>Viridiplantae</taxon>
        <taxon>Streptophyta</taxon>
        <taxon>Embryophyta</taxon>
        <taxon>Tracheophyta</taxon>
        <taxon>Spermatophyta</taxon>
        <taxon>Magnoliopsida</taxon>
        <taxon>eudicotyledons</taxon>
        <taxon>Gunneridae</taxon>
        <taxon>Pentapetalae</taxon>
        <taxon>asterids</taxon>
        <taxon>lamiids</taxon>
        <taxon>Lamiales</taxon>
        <taxon>Lamiaceae</taxon>
        <taxon>Nepetoideae</taxon>
        <taxon>Mentheae</taxon>
        <taxon>Salviinae</taxon>
        <taxon>Salvia</taxon>
        <taxon>Salvia subgen. Calosphace</taxon>
        <taxon>core Calosphace</taxon>
    </lineage>
</organism>
<dbReference type="InterPro" id="IPR013103">
    <property type="entry name" value="RVT_2"/>
</dbReference>
<keyword evidence="4" id="KW-1185">Reference proteome</keyword>
<evidence type="ECO:0000259" key="2">
    <source>
        <dbReference type="Pfam" id="PF07727"/>
    </source>
</evidence>
<feature type="region of interest" description="Disordered" evidence="1">
    <location>
        <begin position="309"/>
        <end position="381"/>
    </location>
</feature>
<dbReference type="Pfam" id="PF07727">
    <property type="entry name" value="RVT_2"/>
    <property type="match status" value="1"/>
</dbReference>
<feature type="region of interest" description="Disordered" evidence="1">
    <location>
        <begin position="87"/>
        <end position="142"/>
    </location>
</feature>
<proteinExistence type="predicted"/>
<evidence type="ECO:0000313" key="3">
    <source>
        <dbReference type="EMBL" id="KAG6436257.1"/>
    </source>
</evidence>
<comment type="caution">
    <text evidence="3">The sequence shown here is derived from an EMBL/GenBank/DDBJ whole genome shotgun (WGS) entry which is preliminary data.</text>
</comment>
<sequence length="381" mass="42019">MKSMLRTMLTWIHSWLEMRMHEKGINMSTPDPHHCQLQTPVHQGITLDDAFVSAVFLINKMPSKIIDAFIFSSHVLSPSLPAETFTPIASSTSSHLPPDSEPHSNDSPQLSQSQSHHSPDSPHNTDSHHSSAASHSASGDHSFTSASNAIPIADHVPGKHHMTTRSKSGIFKPKLYNLSISSHFTPKSAQQALLSSAWRAAMLVEFTALLKNKTRILTTLPPEKNLVGCTWIFKLKLYLSREIARNKARLVAQGFSQQPGFDFTETFSPVVKPATIRLRRDVGRVKLQELHKEHAEDNAHLDSCMARNESAREGNQHEHTRSSPLAAADTSTGVLESSKPINSHSSSLQCPIQLAVEDKDDDNKSESHTSHIPSSKSGRDV</sequence>
<dbReference type="EMBL" id="PNBA02000001">
    <property type="protein sequence ID" value="KAG6436257.1"/>
    <property type="molecule type" value="Genomic_DNA"/>
</dbReference>